<proteinExistence type="predicted"/>
<dbReference type="Pfam" id="PF13649">
    <property type="entry name" value="Methyltransf_25"/>
    <property type="match status" value="1"/>
</dbReference>
<sequence>MSNPYPRTDFEQVAATWDDNPLIRELARAVRLALAGHCAPRPGMRVLDYGCGTGLAALALAAEVAEVEGWDSSPGMLAELEAKRRAAGVDNLRIRQVDLVDEPAPASDFDLIHSAMALHHVPDVGAMIARLAGLLVPGGTLFLVDLDCEDGSFHADHEGVCHHGFEREWIAETLAAAGLERIRVETAHRLVKPDAAGVERRYSMFCASAVRG</sequence>
<accession>A0A4R4AK86</accession>
<dbReference type="CDD" id="cd02440">
    <property type="entry name" value="AdoMet_MTases"/>
    <property type="match status" value="1"/>
</dbReference>
<dbReference type="PANTHER" id="PTHR43861">
    <property type="entry name" value="TRANS-ACONITATE 2-METHYLTRANSFERASE-RELATED"/>
    <property type="match status" value="1"/>
</dbReference>
<dbReference type="AlphaFoldDB" id="A0A4R4AK86"/>
<comment type="caution">
    <text evidence="3">The sequence shown here is derived from an EMBL/GenBank/DDBJ whole genome shotgun (WGS) entry which is preliminary data.</text>
</comment>
<evidence type="ECO:0000313" key="4">
    <source>
        <dbReference type="Proteomes" id="UP000295247"/>
    </source>
</evidence>
<reference evidence="3 4" key="1">
    <citation type="submission" date="2019-03" db="EMBL/GenBank/DDBJ databases">
        <title>Genomic Encyclopedia of Type Strains, Phase IV (KMG-IV): sequencing the most valuable type-strain genomes for metagenomic binning, comparative biology and taxonomic classification.</title>
        <authorList>
            <person name="Goeker M."/>
        </authorList>
    </citation>
    <scope>NUCLEOTIDE SEQUENCE [LARGE SCALE GENOMIC DNA]</scope>
    <source>
        <strain evidence="3 4">DSM 203</strain>
    </source>
</reference>
<gene>
    <name evidence="3" type="ORF">EDC29_101248</name>
</gene>
<dbReference type="SUPFAM" id="SSF53335">
    <property type="entry name" value="S-adenosyl-L-methionine-dependent methyltransferases"/>
    <property type="match status" value="1"/>
</dbReference>
<evidence type="ECO:0000313" key="3">
    <source>
        <dbReference type="EMBL" id="TCW39832.1"/>
    </source>
</evidence>
<dbReference type="EMBL" id="SMDC01000001">
    <property type="protein sequence ID" value="TCW39832.1"/>
    <property type="molecule type" value="Genomic_DNA"/>
</dbReference>
<dbReference type="Gene3D" id="3.40.50.150">
    <property type="entry name" value="Vaccinia Virus protein VP39"/>
    <property type="match status" value="1"/>
</dbReference>
<protein>
    <submittedName>
        <fullName evidence="3">Methyltransferase family protein</fullName>
    </submittedName>
</protein>
<keyword evidence="3" id="KW-0489">Methyltransferase</keyword>
<dbReference type="GO" id="GO:0008168">
    <property type="term" value="F:methyltransferase activity"/>
    <property type="evidence" value="ECO:0007669"/>
    <property type="project" value="UniProtKB-KW"/>
</dbReference>
<dbReference type="RefSeq" id="WP_132228243.1">
    <property type="nucleotide sequence ID" value="NZ_NRRH01000001.1"/>
</dbReference>
<organism evidence="3 4">
    <name type="scientific">Marichromatium gracile</name>
    <name type="common">Chromatium gracile</name>
    <dbReference type="NCBI Taxonomy" id="1048"/>
    <lineage>
        <taxon>Bacteria</taxon>
        <taxon>Pseudomonadati</taxon>
        <taxon>Pseudomonadota</taxon>
        <taxon>Gammaproteobacteria</taxon>
        <taxon>Chromatiales</taxon>
        <taxon>Chromatiaceae</taxon>
        <taxon>Marichromatium</taxon>
    </lineage>
</organism>
<dbReference type="GO" id="GO:0032259">
    <property type="term" value="P:methylation"/>
    <property type="evidence" value="ECO:0007669"/>
    <property type="project" value="UniProtKB-KW"/>
</dbReference>
<evidence type="ECO:0000256" key="1">
    <source>
        <dbReference type="ARBA" id="ARBA00022679"/>
    </source>
</evidence>
<keyword evidence="1 3" id="KW-0808">Transferase</keyword>
<dbReference type="InterPro" id="IPR029063">
    <property type="entry name" value="SAM-dependent_MTases_sf"/>
</dbReference>
<dbReference type="Proteomes" id="UP000295247">
    <property type="component" value="Unassembled WGS sequence"/>
</dbReference>
<name>A0A4R4AK86_MARGR</name>
<dbReference type="InterPro" id="IPR041698">
    <property type="entry name" value="Methyltransf_25"/>
</dbReference>
<dbReference type="PANTHER" id="PTHR43861:SF3">
    <property type="entry name" value="PUTATIVE (AFU_ORTHOLOGUE AFUA_2G14390)-RELATED"/>
    <property type="match status" value="1"/>
</dbReference>
<feature type="domain" description="Methyltransferase" evidence="2">
    <location>
        <begin position="46"/>
        <end position="139"/>
    </location>
</feature>
<evidence type="ECO:0000259" key="2">
    <source>
        <dbReference type="Pfam" id="PF13649"/>
    </source>
</evidence>